<feature type="compositionally biased region" description="Low complexity" evidence="1">
    <location>
        <begin position="10"/>
        <end position="19"/>
    </location>
</feature>
<dbReference type="AlphaFoldDB" id="A0A833YXT0"/>
<accession>A0A833YXT0</accession>
<gene>
    <name evidence="2" type="ORF">HJG60_008521</name>
</gene>
<sequence length="141" mass="14920">MMLQAPAPPGWGSLSLLPPGEHPVTPRADESDPLCVGTCPAGLGGVGSGLFVFPQLQMTVGVFLGQSRGDAGRLLRDEVQLWETRTYGRTSVPKVRRAVWLKPKAPGRNNEGTEHKEAQSGAQTCERPGNRGPGLLPGDSP</sequence>
<proteinExistence type="predicted"/>
<feature type="region of interest" description="Disordered" evidence="1">
    <location>
        <begin position="1"/>
        <end position="29"/>
    </location>
</feature>
<evidence type="ECO:0000256" key="1">
    <source>
        <dbReference type="SAM" id="MobiDB-lite"/>
    </source>
</evidence>
<feature type="region of interest" description="Disordered" evidence="1">
    <location>
        <begin position="103"/>
        <end position="141"/>
    </location>
</feature>
<organism evidence="2 3">
    <name type="scientific">Phyllostomus discolor</name>
    <name type="common">pale spear-nosed bat</name>
    <dbReference type="NCBI Taxonomy" id="89673"/>
    <lineage>
        <taxon>Eukaryota</taxon>
        <taxon>Metazoa</taxon>
        <taxon>Chordata</taxon>
        <taxon>Craniata</taxon>
        <taxon>Vertebrata</taxon>
        <taxon>Euteleostomi</taxon>
        <taxon>Mammalia</taxon>
        <taxon>Eutheria</taxon>
        <taxon>Laurasiatheria</taxon>
        <taxon>Chiroptera</taxon>
        <taxon>Yangochiroptera</taxon>
        <taxon>Phyllostomidae</taxon>
        <taxon>Phyllostominae</taxon>
        <taxon>Phyllostomus</taxon>
    </lineage>
</organism>
<evidence type="ECO:0000313" key="3">
    <source>
        <dbReference type="Proteomes" id="UP000664940"/>
    </source>
</evidence>
<dbReference type="Proteomes" id="UP000664940">
    <property type="component" value="Unassembled WGS sequence"/>
</dbReference>
<evidence type="ECO:0000313" key="2">
    <source>
        <dbReference type="EMBL" id="KAF6084240.1"/>
    </source>
</evidence>
<reference evidence="2 3" key="1">
    <citation type="journal article" date="2020" name="Nature">
        <title>Six reference-quality genomes reveal evolution of bat adaptations.</title>
        <authorList>
            <person name="Jebb D."/>
            <person name="Huang Z."/>
            <person name="Pippel M."/>
            <person name="Hughes G.M."/>
            <person name="Lavrichenko K."/>
            <person name="Devanna P."/>
            <person name="Winkler S."/>
            <person name="Jermiin L.S."/>
            <person name="Skirmuntt E.C."/>
            <person name="Katzourakis A."/>
            <person name="Burkitt-Gray L."/>
            <person name="Ray D.A."/>
            <person name="Sullivan K.A.M."/>
            <person name="Roscito J.G."/>
            <person name="Kirilenko B.M."/>
            <person name="Davalos L.M."/>
            <person name="Corthals A.P."/>
            <person name="Power M.L."/>
            <person name="Jones G."/>
            <person name="Ransome R.D."/>
            <person name="Dechmann D.K.N."/>
            <person name="Locatelli A.G."/>
            <person name="Puechmaille S.J."/>
            <person name="Fedrigo O."/>
            <person name="Jarvis E.D."/>
            <person name="Hiller M."/>
            <person name="Vernes S.C."/>
            <person name="Myers E.W."/>
            <person name="Teeling E.C."/>
        </authorList>
    </citation>
    <scope>NUCLEOTIDE SEQUENCE [LARGE SCALE GENOMIC DNA]</scope>
    <source>
        <strain evidence="2">Bat1K_MPI-CBG_1</strain>
    </source>
</reference>
<name>A0A833YXT0_9CHIR</name>
<protein>
    <submittedName>
        <fullName evidence="2">Uncharacterized protein</fullName>
    </submittedName>
</protein>
<comment type="caution">
    <text evidence="2">The sequence shown here is derived from an EMBL/GenBank/DDBJ whole genome shotgun (WGS) entry which is preliminary data.</text>
</comment>
<dbReference type="EMBL" id="JABVXQ010000012">
    <property type="protein sequence ID" value="KAF6084240.1"/>
    <property type="molecule type" value="Genomic_DNA"/>
</dbReference>